<evidence type="ECO:0000256" key="1">
    <source>
        <dbReference type="SAM" id="MobiDB-lite"/>
    </source>
</evidence>
<keyword evidence="3" id="KW-1185">Reference proteome</keyword>
<feature type="compositionally biased region" description="Low complexity" evidence="1">
    <location>
        <begin position="256"/>
        <end position="265"/>
    </location>
</feature>
<dbReference type="AlphaFoldDB" id="A0A6G1GZL8"/>
<feature type="compositionally biased region" description="Acidic residues" evidence="1">
    <location>
        <begin position="509"/>
        <end position="518"/>
    </location>
</feature>
<feature type="compositionally biased region" description="Basic and acidic residues" evidence="1">
    <location>
        <begin position="302"/>
        <end position="322"/>
    </location>
</feature>
<dbReference type="EMBL" id="ML977157">
    <property type="protein sequence ID" value="KAF1986375.1"/>
    <property type="molecule type" value="Genomic_DNA"/>
</dbReference>
<name>A0A6G1GZL8_9PEZI</name>
<accession>A0A6G1GZL8</accession>
<feature type="compositionally biased region" description="Acidic residues" evidence="1">
    <location>
        <begin position="363"/>
        <end position="375"/>
    </location>
</feature>
<dbReference type="InterPro" id="IPR018822">
    <property type="entry name" value="UPF0646"/>
</dbReference>
<reference evidence="2" key="1">
    <citation type="journal article" date="2020" name="Stud. Mycol.">
        <title>101 Dothideomycetes genomes: a test case for predicting lifestyles and emergence of pathogens.</title>
        <authorList>
            <person name="Haridas S."/>
            <person name="Albert R."/>
            <person name="Binder M."/>
            <person name="Bloem J."/>
            <person name="Labutti K."/>
            <person name="Salamov A."/>
            <person name="Andreopoulos B."/>
            <person name="Baker S."/>
            <person name="Barry K."/>
            <person name="Bills G."/>
            <person name="Bluhm B."/>
            <person name="Cannon C."/>
            <person name="Castanera R."/>
            <person name="Culley D."/>
            <person name="Daum C."/>
            <person name="Ezra D."/>
            <person name="Gonzalez J."/>
            <person name="Henrissat B."/>
            <person name="Kuo A."/>
            <person name="Liang C."/>
            <person name="Lipzen A."/>
            <person name="Lutzoni F."/>
            <person name="Magnuson J."/>
            <person name="Mondo S."/>
            <person name="Nolan M."/>
            <person name="Ohm R."/>
            <person name="Pangilinan J."/>
            <person name="Park H.-J."/>
            <person name="Ramirez L."/>
            <person name="Alfaro M."/>
            <person name="Sun H."/>
            <person name="Tritt A."/>
            <person name="Yoshinaga Y."/>
            <person name="Zwiers L.-H."/>
            <person name="Turgeon B."/>
            <person name="Goodwin S."/>
            <person name="Spatafora J."/>
            <person name="Crous P."/>
            <person name="Grigoriev I."/>
        </authorList>
    </citation>
    <scope>NUCLEOTIDE SEQUENCE</scope>
    <source>
        <strain evidence="2">CBS 113979</strain>
    </source>
</reference>
<evidence type="ECO:0000313" key="3">
    <source>
        <dbReference type="Proteomes" id="UP000800041"/>
    </source>
</evidence>
<feature type="compositionally biased region" description="Acidic residues" evidence="1">
    <location>
        <begin position="460"/>
        <end position="472"/>
    </location>
</feature>
<gene>
    <name evidence="2" type="ORF">K402DRAFT_88025</name>
</gene>
<feature type="compositionally biased region" description="Polar residues" evidence="1">
    <location>
        <begin position="398"/>
        <end position="411"/>
    </location>
</feature>
<dbReference type="Proteomes" id="UP000800041">
    <property type="component" value="Unassembled WGS sequence"/>
</dbReference>
<sequence>MAQDEHDPRHWAHVEEWNDPRQTEDQRDFEDDEAEDDDHPEGYRGAVHVASEELGDYGQHEDRQGFVDVDQEGVEDSLHVEREGNESTELVGREHNEHLGDANAELSADELFPVNFYYSDNVHRKDVHLSLFPPPANMGLPQEFLLKDSSLAYESWSALFGAMREILHSTILNGHRLFIEIPDLGWCISEDSEQATKCSLADVFGILRAFGRNEGREDMILNIDVSTRVSLESLQRAADAGKTLQQVVGFEDGEWSESSGDVSAGDADDDEDQRTVVHEADQAASETAQPVEYEVKQTSGPEMDHGAEHDTETVVDPGKESEANVPGQEHGYGHSPTGGSPKDVIREVTESSSITPAGLAAPAEDEISFEGDDEAQFAHPAPSSSGTSTLKGEDVAVSHSQIGSNGENPHNASVVMAGEVSGPNFGTEEIRDSTCSAETSSSHGSHTSHEVTAPARSNEWDGEVGQDSEIFDGIDLFGNEDAEAHNDQEQAPIQANDDAPHPSYMDEITFGDEDEEVDIPPSNNKRSISDVLEAGGADDDSELETKRRKS</sequence>
<protein>
    <submittedName>
        <fullName evidence="2">Uncharacterized protein</fullName>
    </submittedName>
</protein>
<feature type="compositionally biased region" description="Basic and acidic residues" evidence="1">
    <location>
        <begin position="1"/>
        <end position="26"/>
    </location>
</feature>
<dbReference type="OrthoDB" id="5339076at2759"/>
<feature type="compositionally biased region" description="Low complexity" evidence="1">
    <location>
        <begin position="433"/>
        <end position="445"/>
    </location>
</feature>
<feature type="region of interest" description="Disordered" evidence="1">
    <location>
        <begin position="249"/>
        <end position="550"/>
    </location>
</feature>
<feature type="compositionally biased region" description="Acidic residues" evidence="1">
    <location>
        <begin position="27"/>
        <end position="39"/>
    </location>
</feature>
<organism evidence="2 3">
    <name type="scientific">Aulographum hederae CBS 113979</name>
    <dbReference type="NCBI Taxonomy" id="1176131"/>
    <lineage>
        <taxon>Eukaryota</taxon>
        <taxon>Fungi</taxon>
        <taxon>Dikarya</taxon>
        <taxon>Ascomycota</taxon>
        <taxon>Pezizomycotina</taxon>
        <taxon>Dothideomycetes</taxon>
        <taxon>Pleosporomycetidae</taxon>
        <taxon>Aulographales</taxon>
        <taxon>Aulographaceae</taxon>
    </lineage>
</organism>
<proteinExistence type="predicted"/>
<dbReference type="Pfam" id="PF10336">
    <property type="entry name" value="DUF2420"/>
    <property type="match status" value="1"/>
</dbReference>
<feature type="region of interest" description="Disordered" evidence="1">
    <location>
        <begin position="1"/>
        <end position="50"/>
    </location>
</feature>
<evidence type="ECO:0000313" key="2">
    <source>
        <dbReference type="EMBL" id="KAF1986375.1"/>
    </source>
</evidence>